<keyword evidence="4" id="KW-0540">Nuclease</keyword>
<evidence type="ECO:0000313" key="10">
    <source>
        <dbReference type="EMBL" id="KAF6215914.1"/>
    </source>
</evidence>
<dbReference type="PANTHER" id="PTHR22930:SF289">
    <property type="entry name" value="DDE TNP4 DOMAIN-CONTAINING PROTEIN-RELATED"/>
    <property type="match status" value="1"/>
</dbReference>
<dbReference type="InterPro" id="IPR045249">
    <property type="entry name" value="HARBI1-like"/>
</dbReference>
<dbReference type="InterPro" id="IPR027806">
    <property type="entry name" value="HARBI1_dom"/>
</dbReference>
<dbReference type="GO" id="GO:0004518">
    <property type="term" value="F:nuclease activity"/>
    <property type="evidence" value="ECO:0007669"/>
    <property type="project" value="UniProtKB-KW"/>
</dbReference>
<dbReference type="OrthoDB" id="6584660at2759"/>
<sequence length="246" mass="27338">MRSYSFAGGENAEYFRNRKGYFPLNVQVIANANLEILDVVARWPGSTHDQTILDQSRIRARFEDGNSLISGDSGYANGAYLMTPLENPELPEEVAYNEAQTRTRNPVERTFGVLKRRFPILAIGINVRLSRSMPIIVATAVLHNIAVRGGDPLPPDDHVVNFPMPWEELLELGRIAGSCPTARALVRRIFSLRSSSLREKDGARLLRTSPDLTLVTQRSAPPTNKELSTEPHAAAGTLHRCEVIPR</sequence>
<keyword evidence="7" id="KW-0539">Nucleus</keyword>
<protein>
    <recommendedName>
        <fullName evidence="9">DDE Tnp4 domain-containing protein</fullName>
    </recommendedName>
</protein>
<organism evidence="10 11">
    <name type="scientific">Apolygus lucorum</name>
    <name type="common">Small green plant bug</name>
    <name type="synonym">Lygocoris lucorum</name>
    <dbReference type="NCBI Taxonomy" id="248454"/>
    <lineage>
        <taxon>Eukaryota</taxon>
        <taxon>Metazoa</taxon>
        <taxon>Ecdysozoa</taxon>
        <taxon>Arthropoda</taxon>
        <taxon>Hexapoda</taxon>
        <taxon>Insecta</taxon>
        <taxon>Pterygota</taxon>
        <taxon>Neoptera</taxon>
        <taxon>Paraneoptera</taxon>
        <taxon>Hemiptera</taxon>
        <taxon>Heteroptera</taxon>
        <taxon>Panheteroptera</taxon>
        <taxon>Cimicomorpha</taxon>
        <taxon>Miridae</taxon>
        <taxon>Mirini</taxon>
        <taxon>Apolygus</taxon>
    </lineage>
</organism>
<comment type="similarity">
    <text evidence="3">Belongs to the HARBI1 family.</text>
</comment>
<evidence type="ECO:0000256" key="2">
    <source>
        <dbReference type="ARBA" id="ARBA00004123"/>
    </source>
</evidence>
<evidence type="ECO:0000259" key="9">
    <source>
        <dbReference type="Pfam" id="PF13359"/>
    </source>
</evidence>
<dbReference type="Proteomes" id="UP000466442">
    <property type="component" value="Linkage Group LG1"/>
</dbReference>
<evidence type="ECO:0000256" key="4">
    <source>
        <dbReference type="ARBA" id="ARBA00022722"/>
    </source>
</evidence>
<feature type="region of interest" description="Disordered" evidence="8">
    <location>
        <begin position="216"/>
        <end position="235"/>
    </location>
</feature>
<comment type="cofactor">
    <cofactor evidence="1">
        <name>a divalent metal cation</name>
        <dbReference type="ChEBI" id="CHEBI:60240"/>
    </cofactor>
</comment>
<comment type="subcellular location">
    <subcellularLocation>
        <location evidence="2">Nucleus</location>
    </subcellularLocation>
</comment>
<keyword evidence="11" id="KW-1185">Reference proteome</keyword>
<keyword evidence="5" id="KW-0479">Metal-binding</keyword>
<evidence type="ECO:0000313" key="11">
    <source>
        <dbReference type="Proteomes" id="UP000466442"/>
    </source>
</evidence>
<dbReference type="GO" id="GO:0016787">
    <property type="term" value="F:hydrolase activity"/>
    <property type="evidence" value="ECO:0007669"/>
    <property type="project" value="UniProtKB-KW"/>
</dbReference>
<dbReference type="EMBL" id="WIXP02000001">
    <property type="protein sequence ID" value="KAF6215914.1"/>
    <property type="molecule type" value="Genomic_DNA"/>
</dbReference>
<dbReference type="GO" id="GO:0046872">
    <property type="term" value="F:metal ion binding"/>
    <property type="evidence" value="ECO:0007669"/>
    <property type="project" value="UniProtKB-KW"/>
</dbReference>
<evidence type="ECO:0000256" key="3">
    <source>
        <dbReference type="ARBA" id="ARBA00006958"/>
    </source>
</evidence>
<comment type="caution">
    <text evidence="10">The sequence shown here is derived from an EMBL/GenBank/DDBJ whole genome shotgun (WGS) entry which is preliminary data.</text>
</comment>
<name>A0A8S9Y519_APOLU</name>
<keyword evidence="6" id="KW-0378">Hydrolase</keyword>
<reference evidence="10" key="1">
    <citation type="journal article" date="2021" name="Mol. Ecol. Resour.">
        <title>Apolygus lucorum genome provides insights into omnivorousness and mesophyll feeding.</title>
        <authorList>
            <person name="Liu Y."/>
            <person name="Liu H."/>
            <person name="Wang H."/>
            <person name="Huang T."/>
            <person name="Liu B."/>
            <person name="Yang B."/>
            <person name="Yin L."/>
            <person name="Li B."/>
            <person name="Zhang Y."/>
            <person name="Zhang S."/>
            <person name="Jiang F."/>
            <person name="Zhang X."/>
            <person name="Ren Y."/>
            <person name="Wang B."/>
            <person name="Wang S."/>
            <person name="Lu Y."/>
            <person name="Wu K."/>
            <person name="Fan W."/>
            <person name="Wang G."/>
        </authorList>
    </citation>
    <scope>NUCLEOTIDE SEQUENCE</scope>
    <source>
        <strain evidence="10">12Hb</strain>
    </source>
</reference>
<dbReference type="GO" id="GO:0005634">
    <property type="term" value="C:nucleus"/>
    <property type="evidence" value="ECO:0007669"/>
    <property type="project" value="UniProtKB-SubCell"/>
</dbReference>
<dbReference type="AlphaFoldDB" id="A0A8S9Y519"/>
<proteinExistence type="inferred from homology"/>
<evidence type="ECO:0000256" key="1">
    <source>
        <dbReference type="ARBA" id="ARBA00001968"/>
    </source>
</evidence>
<gene>
    <name evidence="10" type="ORF">GE061_000249</name>
</gene>
<accession>A0A8S9Y519</accession>
<evidence type="ECO:0000256" key="6">
    <source>
        <dbReference type="ARBA" id="ARBA00022801"/>
    </source>
</evidence>
<dbReference type="PANTHER" id="PTHR22930">
    <property type="match status" value="1"/>
</dbReference>
<evidence type="ECO:0000256" key="8">
    <source>
        <dbReference type="SAM" id="MobiDB-lite"/>
    </source>
</evidence>
<evidence type="ECO:0000256" key="5">
    <source>
        <dbReference type="ARBA" id="ARBA00022723"/>
    </source>
</evidence>
<evidence type="ECO:0000256" key="7">
    <source>
        <dbReference type="ARBA" id="ARBA00023242"/>
    </source>
</evidence>
<feature type="domain" description="DDE Tnp4" evidence="9">
    <location>
        <begin position="10"/>
        <end position="144"/>
    </location>
</feature>
<feature type="compositionally biased region" description="Polar residues" evidence="8">
    <location>
        <begin position="216"/>
        <end position="226"/>
    </location>
</feature>
<dbReference type="Pfam" id="PF13359">
    <property type="entry name" value="DDE_Tnp_4"/>
    <property type="match status" value="1"/>
</dbReference>